<evidence type="ECO:0000313" key="2">
    <source>
        <dbReference type="EMBL" id="MPC77776.1"/>
    </source>
</evidence>
<evidence type="ECO:0000313" key="3">
    <source>
        <dbReference type="Proteomes" id="UP000324222"/>
    </source>
</evidence>
<keyword evidence="3" id="KW-1185">Reference proteome</keyword>
<dbReference type="Proteomes" id="UP000324222">
    <property type="component" value="Unassembled WGS sequence"/>
</dbReference>
<dbReference type="EMBL" id="VSRR010046706">
    <property type="protein sequence ID" value="MPC77776.1"/>
    <property type="molecule type" value="Genomic_DNA"/>
</dbReference>
<proteinExistence type="predicted"/>
<keyword evidence="1" id="KW-1133">Transmembrane helix</keyword>
<name>A0A5B7I776_PORTR</name>
<accession>A0A5B7I776</accession>
<gene>
    <name evidence="2" type="ORF">E2C01_072241</name>
</gene>
<protein>
    <submittedName>
        <fullName evidence="2">Uncharacterized protein</fullName>
    </submittedName>
</protein>
<keyword evidence="1" id="KW-0472">Membrane</keyword>
<reference evidence="2 3" key="1">
    <citation type="submission" date="2019-05" db="EMBL/GenBank/DDBJ databases">
        <title>Another draft genome of Portunus trituberculatus and its Hox gene families provides insights of decapod evolution.</title>
        <authorList>
            <person name="Jeong J.-H."/>
            <person name="Song I."/>
            <person name="Kim S."/>
            <person name="Choi T."/>
            <person name="Kim D."/>
            <person name="Ryu S."/>
            <person name="Kim W."/>
        </authorList>
    </citation>
    <scope>NUCLEOTIDE SEQUENCE [LARGE SCALE GENOMIC DNA]</scope>
    <source>
        <tissue evidence="2">Muscle</tissue>
    </source>
</reference>
<dbReference type="AlphaFoldDB" id="A0A5B7I776"/>
<feature type="transmembrane region" description="Helical" evidence="1">
    <location>
        <begin position="28"/>
        <end position="52"/>
    </location>
</feature>
<keyword evidence="1" id="KW-0812">Transmembrane</keyword>
<organism evidence="2 3">
    <name type="scientific">Portunus trituberculatus</name>
    <name type="common">Swimming crab</name>
    <name type="synonym">Neptunus trituberculatus</name>
    <dbReference type="NCBI Taxonomy" id="210409"/>
    <lineage>
        <taxon>Eukaryota</taxon>
        <taxon>Metazoa</taxon>
        <taxon>Ecdysozoa</taxon>
        <taxon>Arthropoda</taxon>
        <taxon>Crustacea</taxon>
        <taxon>Multicrustacea</taxon>
        <taxon>Malacostraca</taxon>
        <taxon>Eumalacostraca</taxon>
        <taxon>Eucarida</taxon>
        <taxon>Decapoda</taxon>
        <taxon>Pleocyemata</taxon>
        <taxon>Brachyura</taxon>
        <taxon>Eubrachyura</taxon>
        <taxon>Portunoidea</taxon>
        <taxon>Portunidae</taxon>
        <taxon>Portuninae</taxon>
        <taxon>Portunus</taxon>
    </lineage>
</organism>
<sequence length="55" mass="5685">MMSASAFRVMVSVTVAHGVIVGTCPMPPQAIATLGIGVALTSFAIHLILMIVTKM</sequence>
<evidence type="ECO:0000256" key="1">
    <source>
        <dbReference type="SAM" id="Phobius"/>
    </source>
</evidence>
<comment type="caution">
    <text evidence="2">The sequence shown here is derived from an EMBL/GenBank/DDBJ whole genome shotgun (WGS) entry which is preliminary data.</text>
</comment>